<evidence type="ECO:0000256" key="1">
    <source>
        <dbReference type="ARBA" id="ARBA00001947"/>
    </source>
</evidence>
<evidence type="ECO:0000256" key="5">
    <source>
        <dbReference type="ARBA" id="ARBA00022692"/>
    </source>
</evidence>
<evidence type="ECO:0000256" key="9">
    <source>
        <dbReference type="ARBA" id="ARBA00023136"/>
    </source>
</evidence>
<dbReference type="InterPro" id="IPR008915">
    <property type="entry name" value="Peptidase_M50"/>
</dbReference>
<keyword evidence="9 10" id="KW-0472">Membrane</keyword>
<feature type="domain" description="Peptidase M50" evidence="11">
    <location>
        <begin position="51"/>
        <end position="208"/>
    </location>
</feature>
<evidence type="ECO:0000256" key="6">
    <source>
        <dbReference type="ARBA" id="ARBA00022801"/>
    </source>
</evidence>
<evidence type="ECO:0000313" key="13">
    <source>
        <dbReference type="Proteomes" id="UP000009374"/>
    </source>
</evidence>
<proteinExistence type="inferred from homology"/>
<feature type="transmembrane region" description="Helical" evidence="10">
    <location>
        <begin position="110"/>
        <end position="133"/>
    </location>
</feature>
<sequence>MPLEPRPRREKFLAGILFSLTALSTTFAGALLAGVDPLATPGGFFTGLPYSLTLLLILSAHEAGHFLMARHYGVNSPLPWFIPAPTLVGTFGALIRLPRLPGSRVALFDIALAGPVAGLVPSILALIVGIRISSVMGGSPGDGKGLILGESLLFKGMEALFGGVNGPGQTLLLSPVGFAGWVGLLVTALNLLPVGQLDGGHISYALFGRKARFVSWGLVLAMGILGFLGWRGWWIFGGLVLLFGPVHPDLGEAHGEREELPLSRKVWGMVAALILVLVFVPDPLRPAG</sequence>
<name>C6HVN0_9BACT</name>
<gene>
    <name evidence="12" type="ORF">UBAL3_79520048</name>
</gene>
<keyword evidence="5 10" id="KW-0812">Transmembrane</keyword>
<keyword evidence="7" id="KW-0809">Transit peptide</keyword>
<dbReference type="EMBL" id="GG693865">
    <property type="protein sequence ID" value="EES53327.1"/>
    <property type="molecule type" value="Genomic_DNA"/>
</dbReference>
<feature type="transmembrane region" description="Helical" evidence="10">
    <location>
        <begin position="170"/>
        <end position="192"/>
    </location>
</feature>
<evidence type="ECO:0000256" key="2">
    <source>
        <dbReference type="ARBA" id="ARBA00004141"/>
    </source>
</evidence>
<evidence type="ECO:0000256" key="3">
    <source>
        <dbReference type="ARBA" id="ARBA00007931"/>
    </source>
</evidence>
<keyword evidence="4" id="KW-0645">Protease</keyword>
<feature type="transmembrane region" description="Helical" evidence="10">
    <location>
        <begin position="12"/>
        <end position="35"/>
    </location>
</feature>
<accession>C6HVN0</accession>
<dbReference type="AlphaFoldDB" id="C6HVN0"/>
<comment type="similarity">
    <text evidence="3">Belongs to the peptidase M50B family.</text>
</comment>
<dbReference type="CDD" id="cd06160">
    <property type="entry name" value="S2P-M50_like_2"/>
    <property type="match status" value="1"/>
</dbReference>
<dbReference type="GO" id="GO:0008233">
    <property type="term" value="F:peptidase activity"/>
    <property type="evidence" value="ECO:0007669"/>
    <property type="project" value="UniProtKB-KW"/>
</dbReference>
<evidence type="ECO:0000313" key="12">
    <source>
        <dbReference type="EMBL" id="EES53327.1"/>
    </source>
</evidence>
<evidence type="ECO:0000256" key="10">
    <source>
        <dbReference type="SAM" id="Phobius"/>
    </source>
</evidence>
<keyword evidence="8 10" id="KW-1133">Transmembrane helix</keyword>
<dbReference type="Proteomes" id="UP000009374">
    <property type="component" value="Unassembled WGS sequence"/>
</dbReference>
<reference evidence="12 13" key="1">
    <citation type="journal article" date="2009" name="Appl. Environ. Microbiol.">
        <title>Community genomic and proteomic analyses of chemoautotrophic iron-oxidizing "Leptospirillum rubarum" (Group II) and "Leptospirillum ferrodiazotrophum" (Group III) bacteria in acid mine drainage biofilms.</title>
        <authorList>
            <person name="Goltsman D.S."/>
            <person name="Denef V.J."/>
            <person name="Singer S.W."/>
            <person name="VerBerkmoes N.C."/>
            <person name="Lefsrud M."/>
            <person name="Mueller R.S."/>
            <person name="Dick G.J."/>
            <person name="Sun C.L."/>
            <person name="Wheeler K.E."/>
            <person name="Zemla A."/>
            <person name="Baker B.J."/>
            <person name="Hauser L."/>
            <person name="Land M."/>
            <person name="Shah M.B."/>
            <person name="Thelen M.P."/>
            <person name="Hettich R.L."/>
            <person name="Banfield J.F."/>
        </authorList>
    </citation>
    <scope>NUCLEOTIDE SEQUENCE [LARGE SCALE GENOMIC DNA]</scope>
</reference>
<evidence type="ECO:0000259" key="11">
    <source>
        <dbReference type="Pfam" id="PF02163"/>
    </source>
</evidence>
<protein>
    <submittedName>
        <fullName evidence="12">Peptidase M50</fullName>
    </submittedName>
</protein>
<evidence type="ECO:0000256" key="7">
    <source>
        <dbReference type="ARBA" id="ARBA00022946"/>
    </source>
</evidence>
<evidence type="ECO:0000256" key="4">
    <source>
        <dbReference type="ARBA" id="ARBA00022670"/>
    </source>
</evidence>
<keyword evidence="6" id="KW-0378">Hydrolase</keyword>
<feature type="transmembrane region" description="Helical" evidence="10">
    <location>
        <begin position="213"/>
        <end position="246"/>
    </location>
</feature>
<dbReference type="InterPro" id="IPR044838">
    <property type="entry name" value="EGY1-like"/>
</dbReference>
<dbReference type="PANTHER" id="PTHR31412">
    <property type="entry name" value="ZINC METALLOPROTEASE EGY1"/>
    <property type="match status" value="1"/>
</dbReference>
<evidence type="ECO:0000256" key="8">
    <source>
        <dbReference type="ARBA" id="ARBA00022989"/>
    </source>
</evidence>
<keyword evidence="13" id="KW-1185">Reference proteome</keyword>
<dbReference type="PANTHER" id="PTHR31412:SF0">
    <property type="entry name" value="ZINC METALLOPROTEASE EGY1, CHLOROPLASTIC-RELATED"/>
    <property type="match status" value="1"/>
</dbReference>
<dbReference type="GO" id="GO:0016020">
    <property type="term" value="C:membrane"/>
    <property type="evidence" value="ECO:0007669"/>
    <property type="project" value="UniProtKB-SubCell"/>
</dbReference>
<organism evidence="12 13">
    <name type="scientific">Leptospirillum ferrodiazotrophum</name>
    <dbReference type="NCBI Taxonomy" id="412449"/>
    <lineage>
        <taxon>Bacteria</taxon>
        <taxon>Pseudomonadati</taxon>
        <taxon>Nitrospirota</taxon>
        <taxon>Nitrospiria</taxon>
        <taxon>Nitrospirales</taxon>
        <taxon>Nitrospiraceae</taxon>
        <taxon>Leptospirillum</taxon>
    </lineage>
</organism>
<dbReference type="Pfam" id="PF02163">
    <property type="entry name" value="Peptidase_M50"/>
    <property type="match status" value="1"/>
</dbReference>
<comment type="cofactor">
    <cofactor evidence="1">
        <name>Zn(2+)</name>
        <dbReference type="ChEBI" id="CHEBI:29105"/>
    </cofactor>
</comment>
<feature type="transmembrane region" description="Helical" evidence="10">
    <location>
        <begin position="80"/>
        <end position="98"/>
    </location>
</feature>
<dbReference type="GO" id="GO:0006508">
    <property type="term" value="P:proteolysis"/>
    <property type="evidence" value="ECO:0007669"/>
    <property type="project" value="UniProtKB-KW"/>
</dbReference>
<comment type="subcellular location">
    <subcellularLocation>
        <location evidence="2">Membrane</location>
        <topology evidence="2">Multi-pass membrane protein</topology>
    </subcellularLocation>
</comment>